<feature type="region of interest" description="Disordered" evidence="1">
    <location>
        <begin position="879"/>
        <end position="935"/>
    </location>
</feature>
<dbReference type="Proteomes" id="UP000502035">
    <property type="component" value="Chromosome"/>
</dbReference>
<gene>
    <name evidence="2" type="ORF">G7071_08090</name>
</gene>
<accession>A0A6G7YF54</accession>
<sequence>MGAADALLGVDLDSGVVRTVESGVSGHPVQPVRLGDCSYGAWARGLGAVTVVCGDEEPRTSGLGGKASQLAFRVNRGQIVLNDTASGAVWDVDTPKPEKIDNWNAFTATKKVEDQDQKNDEQSSGDKRPPKAEPDNYGARPGRASVLHPLDNDSAPEGRLLSIVDVDQPGAGARVEISPDGQSLVLDLPEKARDIAFDYYIDDGRSNFSAHATVRVDVRAGAVNAPPRPREGHRPQKWRVPADGTMSVPVLGDWRDDRDSDSLVLDSATVVGGSQDGAVARTTADGRVRFTGSREGGAQFQVSYAVTDGRSAPVEKTLTFDVQKRLDRATFPPVAEPDVVRGEVGTPIKIRPLLNDLPGSDPGSPNAELALGGRLPGQAGTEIKTDLESGLITLVAARPGTYFLDYDAAYGNAPVDKSTIRVDVRPKPRSPGAPVAMPDTMTLFGQSAGIVDVLANDLDPAGGLLVVQRAEADLPGLLDVAVIDGRWVRISARQGDLPPTPQLIRYSISNGATSGITGEISVNHRPRPENDAPITTTDRVTVRAGTSITVPVLDNDLSPSGDRLGLVADAATQGDGANGVAGELEVDRPVDVTGDLGTAYVSGRSVRYVAPDLQERDSFDVHYVARNTTGQTAPGRLVVSVTPAGADNAPPEPPTLEARSVSGATTKIRIPGSGVDPDGDPVTVVGITSAPRLGRVVSYGGNFLEYQAYPRSTGTDQFEYSIMDSRGAVASGVVRVAVVSPEEPQPPLAVSDQLTVEPGRTAIVDPLANDYIAPSDDVTIELRDPSAGVELDPDTNLVSVPTPRTCARPSPTSSTRSATASRARSPSSRSISPSRSTTRRSCTTRSAAPTTARASRSTCWKAPTTLTVLLRACGWSRRWARRAHPRSRATASASTAAPTPSSCRSGWRTPTGRLPPRPSTSLPPERGSPTSSPTP</sequence>
<dbReference type="AlphaFoldDB" id="A0A6G7YF54"/>
<dbReference type="Gene3D" id="2.60.40.2810">
    <property type="match status" value="1"/>
</dbReference>
<evidence type="ECO:0000313" key="2">
    <source>
        <dbReference type="EMBL" id="QIK75400.1"/>
    </source>
</evidence>
<protein>
    <recommendedName>
        <fullName evidence="4">Tandem-95 repeat protein</fullName>
    </recommendedName>
</protein>
<evidence type="ECO:0008006" key="4">
    <source>
        <dbReference type="Google" id="ProtNLM"/>
    </source>
</evidence>
<feature type="compositionally biased region" description="Low complexity" evidence="1">
    <location>
        <begin position="801"/>
        <end position="857"/>
    </location>
</feature>
<keyword evidence="3" id="KW-1185">Reference proteome</keyword>
<name>A0A6G7YF54_9ACTN</name>
<dbReference type="KEGG" id="npi:G7071_08090"/>
<dbReference type="RefSeq" id="WP_246210579.1">
    <property type="nucleotide sequence ID" value="NZ_CP049866.1"/>
</dbReference>
<proteinExistence type="predicted"/>
<evidence type="ECO:0000313" key="3">
    <source>
        <dbReference type="Proteomes" id="UP000502035"/>
    </source>
</evidence>
<feature type="region of interest" description="Disordered" evidence="1">
    <location>
        <begin position="785"/>
        <end position="857"/>
    </location>
</feature>
<feature type="region of interest" description="Disordered" evidence="1">
    <location>
        <begin position="223"/>
        <end position="244"/>
    </location>
</feature>
<evidence type="ECO:0000256" key="1">
    <source>
        <dbReference type="SAM" id="MobiDB-lite"/>
    </source>
</evidence>
<reference evidence="2 3" key="1">
    <citation type="submission" date="2020-03" db="EMBL/GenBank/DDBJ databases">
        <title>Nocardioides sp. nov., isolated from fish.</title>
        <authorList>
            <person name="Hyun D.-W."/>
            <person name="Bae J.-W."/>
        </authorList>
    </citation>
    <scope>NUCLEOTIDE SEQUENCE [LARGE SCALE GENOMIC DNA]</scope>
    <source>
        <strain evidence="2 3">HDW12A</strain>
    </source>
</reference>
<dbReference type="EMBL" id="CP049866">
    <property type="protein sequence ID" value="QIK75400.1"/>
    <property type="molecule type" value="Genomic_DNA"/>
</dbReference>
<feature type="compositionally biased region" description="Low complexity" evidence="1">
    <location>
        <begin position="888"/>
        <end position="905"/>
    </location>
</feature>
<feature type="compositionally biased region" description="Basic and acidic residues" evidence="1">
    <location>
        <begin position="110"/>
        <end position="134"/>
    </location>
</feature>
<organism evidence="2 3">
    <name type="scientific">Nocardioides piscis</name>
    <dbReference type="NCBI Taxonomy" id="2714938"/>
    <lineage>
        <taxon>Bacteria</taxon>
        <taxon>Bacillati</taxon>
        <taxon>Actinomycetota</taxon>
        <taxon>Actinomycetes</taxon>
        <taxon>Propionibacteriales</taxon>
        <taxon>Nocardioidaceae</taxon>
        <taxon>Nocardioides</taxon>
    </lineage>
</organism>
<feature type="region of interest" description="Disordered" evidence="1">
    <location>
        <begin position="107"/>
        <end position="154"/>
    </location>
</feature>
<dbReference type="Pfam" id="PF17963">
    <property type="entry name" value="Big_9"/>
    <property type="match status" value="1"/>
</dbReference>